<name>A0ABT6TPP2_9BACL</name>
<evidence type="ECO:0000313" key="7">
    <source>
        <dbReference type="EMBL" id="MDI4648806.1"/>
    </source>
</evidence>
<dbReference type="PANTHER" id="PTHR43649">
    <property type="entry name" value="ARABINOSE-BINDING PROTEIN-RELATED"/>
    <property type="match status" value="1"/>
</dbReference>
<feature type="signal peptide" evidence="6">
    <location>
        <begin position="1"/>
        <end position="22"/>
    </location>
</feature>
<sequence>MKRWNKLLPVIGVGAMSAGLLAGCGGNNEGAASAPSGGTAAAASSAASETAKEPVAISMMMPYYSTEAPKNNPIVKKLEEMTNTKLDITWVPDAAYKDKLSVSLASGDLKQATVISHLDGVIYAPAVVSGVRSGAFWEIGPMLKDFPNLSAKLNPDVLRNASHDGKNYALYRPRVLARGGIIYRKDWLDKVGLSEPKTLDELYEVIKAFTLNDPDGNGKNDTYGLVSRKGFNDFHMLAGFFGAGNDYEERDGKLVPSFTTEEQLNALKFFKRLYDEKLVNPDFAVTEGNQSRAMLEGGKAGMMISTALDDAPSMDVAVKKTNPQGEIDVISRIEGPKGERIMASPGYNGIFMFPKSAVETEEEMRQILGFFDKMFDEEVANLLAWGIEGTHYHLEDGLVAATEQELALRTEDRLPIVQLSVVSDEIPTLKAKDTPLAGKVKQMFADNVSIAVSNPAFSIQSQTLTEKSGELDKIKNDARLQYILGEIDDAGWSKAVEKWMKAGGSQGMEELNAEYVKLK</sequence>
<keyword evidence="4" id="KW-0564">Palmitate</keyword>
<dbReference type="PANTHER" id="PTHR43649:SF33">
    <property type="entry name" value="POLYGALACTURONAN_RHAMNOGALACTURONAN-BINDING PROTEIN YTCQ"/>
    <property type="match status" value="1"/>
</dbReference>
<keyword evidence="2 6" id="KW-0732">Signal</keyword>
<comment type="caution">
    <text evidence="7">The sequence shown here is derived from an EMBL/GenBank/DDBJ whole genome shotgun (WGS) entry which is preliminary data.</text>
</comment>
<reference evidence="7" key="1">
    <citation type="submission" date="2023-04" db="EMBL/GenBank/DDBJ databases">
        <title>Comparative genomic analysis of Cohnella hashimotonis sp. nov., isolated from the International Space Station.</title>
        <authorList>
            <person name="Venkateswaran K."/>
            <person name="Simpson A."/>
        </authorList>
    </citation>
    <scope>NUCLEOTIDE SEQUENCE</scope>
    <source>
        <strain evidence="7">F6_2S_P_1</strain>
    </source>
</reference>
<keyword evidence="5" id="KW-0449">Lipoprotein</keyword>
<dbReference type="Proteomes" id="UP001161691">
    <property type="component" value="Unassembled WGS sequence"/>
</dbReference>
<feature type="chain" id="PRO_5047256331" evidence="6">
    <location>
        <begin position="23"/>
        <end position="519"/>
    </location>
</feature>
<evidence type="ECO:0000256" key="6">
    <source>
        <dbReference type="SAM" id="SignalP"/>
    </source>
</evidence>
<evidence type="ECO:0000256" key="1">
    <source>
        <dbReference type="ARBA" id="ARBA00022475"/>
    </source>
</evidence>
<evidence type="ECO:0000256" key="4">
    <source>
        <dbReference type="ARBA" id="ARBA00023139"/>
    </source>
</evidence>
<keyword evidence="3" id="KW-0472">Membrane</keyword>
<dbReference type="Pfam" id="PF01547">
    <property type="entry name" value="SBP_bac_1"/>
    <property type="match status" value="1"/>
</dbReference>
<proteinExistence type="predicted"/>
<evidence type="ECO:0000256" key="5">
    <source>
        <dbReference type="ARBA" id="ARBA00023288"/>
    </source>
</evidence>
<dbReference type="SUPFAM" id="SSF53850">
    <property type="entry name" value="Periplasmic binding protein-like II"/>
    <property type="match status" value="1"/>
</dbReference>
<gene>
    <name evidence="7" type="ORF">KB449_27905</name>
</gene>
<evidence type="ECO:0000313" key="8">
    <source>
        <dbReference type="Proteomes" id="UP001161691"/>
    </source>
</evidence>
<keyword evidence="1" id="KW-1003">Cell membrane</keyword>
<dbReference type="InterPro" id="IPR050490">
    <property type="entry name" value="Bact_solute-bd_prot1"/>
</dbReference>
<dbReference type="Gene3D" id="3.40.190.10">
    <property type="entry name" value="Periplasmic binding protein-like II"/>
    <property type="match status" value="2"/>
</dbReference>
<organism evidence="7 8">
    <name type="scientific">Cohnella hashimotonis</name>
    <dbReference type="NCBI Taxonomy" id="2826895"/>
    <lineage>
        <taxon>Bacteria</taxon>
        <taxon>Bacillati</taxon>
        <taxon>Bacillota</taxon>
        <taxon>Bacilli</taxon>
        <taxon>Bacillales</taxon>
        <taxon>Paenibacillaceae</taxon>
        <taxon>Cohnella</taxon>
    </lineage>
</organism>
<dbReference type="PROSITE" id="PS51257">
    <property type="entry name" value="PROKAR_LIPOPROTEIN"/>
    <property type="match status" value="1"/>
</dbReference>
<dbReference type="EMBL" id="JAGRPV010000001">
    <property type="protein sequence ID" value="MDI4648806.1"/>
    <property type="molecule type" value="Genomic_DNA"/>
</dbReference>
<accession>A0ABT6TPP2</accession>
<evidence type="ECO:0000256" key="3">
    <source>
        <dbReference type="ARBA" id="ARBA00023136"/>
    </source>
</evidence>
<evidence type="ECO:0000256" key="2">
    <source>
        <dbReference type="ARBA" id="ARBA00022729"/>
    </source>
</evidence>
<protein>
    <submittedName>
        <fullName evidence="7">Extracellular solute-binding protein</fullName>
    </submittedName>
</protein>
<dbReference type="RefSeq" id="WP_282911493.1">
    <property type="nucleotide sequence ID" value="NZ_JAGRPV010000001.1"/>
</dbReference>
<dbReference type="CDD" id="cd13580">
    <property type="entry name" value="PBP2_AlgQ_like_1"/>
    <property type="match status" value="1"/>
</dbReference>
<dbReference type="InterPro" id="IPR006059">
    <property type="entry name" value="SBP"/>
</dbReference>
<keyword evidence="8" id="KW-1185">Reference proteome</keyword>